<dbReference type="EMBL" id="CM046394">
    <property type="protein sequence ID" value="KAI8547921.1"/>
    <property type="molecule type" value="Genomic_DNA"/>
</dbReference>
<dbReference type="Proteomes" id="UP001062846">
    <property type="component" value="Chromosome 7"/>
</dbReference>
<gene>
    <name evidence="1" type="ORF">RHMOL_Rhmol07G0232800</name>
</gene>
<name>A0ACC0N4K7_RHOML</name>
<evidence type="ECO:0000313" key="2">
    <source>
        <dbReference type="Proteomes" id="UP001062846"/>
    </source>
</evidence>
<sequence>MLSRGVYYYSRVLATTVGRSNIPCTAHRRSRFPATFSVTKDSRRFRRSVVFERRMASGSGEEKQQKFPPRRGEAAEVSPAEAGQPTGEGACHGPRPSGYQP</sequence>
<keyword evidence="2" id="KW-1185">Reference proteome</keyword>
<accession>A0ACC0N4K7</accession>
<protein>
    <submittedName>
        <fullName evidence="1">Uncharacterized protein</fullName>
    </submittedName>
</protein>
<proteinExistence type="predicted"/>
<comment type="caution">
    <text evidence="1">The sequence shown here is derived from an EMBL/GenBank/DDBJ whole genome shotgun (WGS) entry which is preliminary data.</text>
</comment>
<evidence type="ECO:0000313" key="1">
    <source>
        <dbReference type="EMBL" id="KAI8547921.1"/>
    </source>
</evidence>
<reference evidence="1" key="1">
    <citation type="submission" date="2022-02" db="EMBL/GenBank/DDBJ databases">
        <title>Plant Genome Project.</title>
        <authorList>
            <person name="Zhang R.-G."/>
        </authorList>
    </citation>
    <scope>NUCLEOTIDE SEQUENCE</scope>
    <source>
        <strain evidence="1">AT1</strain>
    </source>
</reference>
<organism evidence="1 2">
    <name type="scientific">Rhododendron molle</name>
    <name type="common">Chinese azalea</name>
    <name type="synonym">Azalea mollis</name>
    <dbReference type="NCBI Taxonomy" id="49168"/>
    <lineage>
        <taxon>Eukaryota</taxon>
        <taxon>Viridiplantae</taxon>
        <taxon>Streptophyta</taxon>
        <taxon>Embryophyta</taxon>
        <taxon>Tracheophyta</taxon>
        <taxon>Spermatophyta</taxon>
        <taxon>Magnoliopsida</taxon>
        <taxon>eudicotyledons</taxon>
        <taxon>Gunneridae</taxon>
        <taxon>Pentapetalae</taxon>
        <taxon>asterids</taxon>
        <taxon>Ericales</taxon>
        <taxon>Ericaceae</taxon>
        <taxon>Ericoideae</taxon>
        <taxon>Rhodoreae</taxon>
        <taxon>Rhododendron</taxon>
    </lineage>
</organism>